<dbReference type="PANTHER" id="PTHR41161:SF1">
    <property type="entry name" value="PROTEIN NCBP2AS2"/>
    <property type="match status" value="1"/>
</dbReference>
<keyword evidence="2" id="KW-1185">Reference proteome</keyword>
<protein>
    <submittedName>
        <fullName evidence="1">Uncharacterized protein</fullName>
    </submittedName>
</protein>
<gene>
    <name evidence="1" type="ORF">WN51_12373</name>
</gene>
<name>A0A0M9A4T2_9HYME</name>
<evidence type="ECO:0000313" key="1">
    <source>
        <dbReference type="EMBL" id="KOX75943.1"/>
    </source>
</evidence>
<dbReference type="EMBL" id="KQ435756">
    <property type="protein sequence ID" value="KOX75943.1"/>
    <property type="molecule type" value="Genomic_DNA"/>
</dbReference>
<organism evidence="1 2">
    <name type="scientific">Melipona quadrifasciata</name>
    <dbReference type="NCBI Taxonomy" id="166423"/>
    <lineage>
        <taxon>Eukaryota</taxon>
        <taxon>Metazoa</taxon>
        <taxon>Ecdysozoa</taxon>
        <taxon>Arthropoda</taxon>
        <taxon>Hexapoda</taxon>
        <taxon>Insecta</taxon>
        <taxon>Pterygota</taxon>
        <taxon>Neoptera</taxon>
        <taxon>Endopterygota</taxon>
        <taxon>Hymenoptera</taxon>
        <taxon>Apocrita</taxon>
        <taxon>Aculeata</taxon>
        <taxon>Apoidea</taxon>
        <taxon>Anthophila</taxon>
        <taxon>Apidae</taxon>
        <taxon>Melipona</taxon>
    </lineage>
</organism>
<evidence type="ECO:0000313" key="2">
    <source>
        <dbReference type="Proteomes" id="UP000053105"/>
    </source>
</evidence>
<dbReference type="PANTHER" id="PTHR41161">
    <property type="entry name" value="PROTEIN NCBP2AS2"/>
    <property type="match status" value="1"/>
</dbReference>
<dbReference type="OrthoDB" id="5950777at2759"/>
<dbReference type="InterPro" id="IPR042407">
    <property type="entry name" value="NCBP2-AS2"/>
</dbReference>
<reference evidence="1 2" key="1">
    <citation type="submission" date="2015-07" db="EMBL/GenBank/DDBJ databases">
        <title>The genome of Melipona quadrifasciata.</title>
        <authorList>
            <person name="Pan H."/>
            <person name="Kapheim K."/>
        </authorList>
    </citation>
    <scope>NUCLEOTIDE SEQUENCE [LARGE SCALE GENOMIC DNA]</scope>
    <source>
        <strain evidence="1">0111107301</strain>
        <tissue evidence="1">Whole body</tissue>
    </source>
</reference>
<proteinExistence type="predicted"/>
<sequence length="83" mass="10029">MGFLRMLFTYLLRNEQLIDKLANTKPIRRSAQFVAYLILQSKTHGIYLPFNRERFVRQLRMFTNTIKQKLEETKNEIKKNPPK</sequence>
<dbReference type="Proteomes" id="UP000053105">
    <property type="component" value="Unassembled WGS sequence"/>
</dbReference>
<dbReference type="AlphaFoldDB" id="A0A0M9A4T2"/>
<accession>A0A0M9A4T2</accession>